<dbReference type="RefSeq" id="WP_408155206.1">
    <property type="nucleotide sequence ID" value="NZ_JAQQFM010000002.1"/>
</dbReference>
<gene>
    <name evidence="1" type="ORF">PQR62_04425</name>
</gene>
<evidence type="ECO:0000313" key="2">
    <source>
        <dbReference type="Proteomes" id="UP001629246"/>
    </source>
</evidence>
<reference evidence="1 2" key="1">
    <citation type="journal article" date="2024" name="Chem. Sci.">
        <title>Discovery of megapolipeptins by genome mining of a Burkholderiales bacteria collection.</title>
        <authorList>
            <person name="Paulo B.S."/>
            <person name="Recchia M.J.J."/>
            <person name="Lee S."/>
            <person name="Fergusson C.H."/>
            <person name="Romanowski S.B."/>
            <person name="Hernandez A."/>
            <person name="Krull N."/>
            <person name="Liu D.Y."/>
            <person name="Cavanagh H."/>
            <person name="Bos A."/>
            <person name="Gray C.A."/>
            <person name="Murphy B.T."/>
            <person name="Linington R.G."/>
            <person name="Eustaquio A.S."/>
        </authorList>
    </citation>
    <scope>NUCLEOTIDE SEQUENCE [LARGE SCALE GENOMIC DNA]</scope>
    <source>
        <strain evidence="1 2">RL21-008-BIB-A</strain>
    </source>
</reference>
<dbReference type="EMBL" id="JAQQFM010000002">
    <property type="protein sequence ID" value="MFL9923498.1"/>
    <property type="molecule type" value="Genomic_DNA"/>
</dbReference>
<accession>A0ABW9A4A5</accession>
<keyword evidence="2" id="KW-1185">Reference proteome</keyword>
<dbReference type="Proteomes" id="UP001629246">
    <property type="component" value="Unassembled WGS sequence"/>
</dbReference>
<name>A0ABW9A4A5_9BURK</name>
<comment type="caution">
    <text evidence="1">The sequence shown here is derived from an EMBL/GenBank/DDBJ whole genome shotgun (WGS) entry which is preliminary data.</text>
</comment>
<evidence type="ECO:0000313" key="1">
    <source>
        <dbReference type="EMBL" id="MFL9923498.1"/>
    </source>
</evidence>
<organism evidence="1 2">
    <name type="scientific">Herbaspirillum lusitanum</name>
    <dbReference type="NCBI Taxonomy" id="213312"/>
    <lineage>
        <taxon>Bacteria</taxon>
        <taxon>Pseudomonadati</taxon>
        <taxon>Pseudomonadota</taxon>
        <taxon>Betaproteobacteria</taxon>
        <taxon>Burkholderiales</taxon>
        <taxon>Oxalobacteraceae</taxon>
        <taxon>Herbaspirillum</taxon>
    </lineage>
</organism>
<sequence length="175" mass="19827">MMVFTTLAPWRRQQLSERGMRQAILDHVADKVCWRIGKYLGSMLYMDFGGEVQITNVRKGLIRQGEAMLGIRDCFWSLSSEAQVIVDSESISDENASEKLSCIEGAYLRDFAVHESVAVDFIFSSNVVLSLNTTNRYATDDDIAEFVAPDGRIYIIRPDGILFLSDEVSKIRFVR</sequence>
<proteinExistence type="predicted"/>
<protein>
    <submittedName>
        <fullName evidence="1">Uncharacterized protein</fullName>
    </submittedName>
</protein>